<dbReference type="PANTHER" id="PTHR15422">
    <property type="entry name" value="OS05G0565100 PROTEIN"/>
    <property type="match status" value="1"/>
</dbReference>
<keyword evidence="9" id="KW-0408">Iron</keyword>
<comment type="subcellular location">
    <subcellularLocation>
        <location evidence="2">Membrane</location>
        <topology evidence="2">Multi-pass membrane protein</topology>
    </subcellularLocation>
</comment>
<protein>
    <recommendedName>
        <fullName evidence="11">ascorbate ferrireductase (transmembrane)</fullName>
        <ecNumber evidence="11">7.2.1.3</ecNumber>
    </recommendedName>
</protein>
<evidence type="ECO:0000256" key="3">
    <source>
        <dbReference type="ARBA" id="ARBA00022448"/>
    </source>
</evidence>
<evidence type="ECO:0000313" key="15">
    <source>
        <dbReference type="Proteomes" id="UP001566132"/>
    </source>
</evidence>
<keyword evidence="4" id="KW-0349">Heme</keyword>
<keyword evidence="6" id="KW-0479">Metal-binding</keyword>
<keyword evidence="15" id="KW-1185">Reference proteome</keyword>
<keyword evidence="10 12" id="KW-0472">Membrane</keyword>
<dbReference type="Proteomes" id="UP001566132">
    <property type="component" value="Unassembled WGS sequence"/>
</dbReference>
<keyword evidence="5 12" id="KW-0812">Transmembrane</keyword>
<dbReference type="EMBL" id="JBDJPC010000002">
    <property type="protein sequence ID" value="KAL1512824.1"/>
    <property type="molecule type" value="Genomic_DNA"/>
</dbReference>
<dbReference type="GO" id="GO:0016020">
    <property type="term" value="C:membrane"/>
    <property type="evidence" value="ECO:0007669"/>
    <property type="project" value="UniProtKB-SubCell"/>
</dbReference>
<dbReference type="SMART" id="SM00665">
    <property type="entry name" value="B561"/>
    <property type="match status" value="1"/>
</dbReference>
<evidence type="ECO:0000256" key="5">
    <source>
        <dbReference type="ARBA" id="ARBA00022692"/>
    </source>
</evidence>
<proteinExistence type="predicted"/>
<dbReference type="PROSITE" id="PS50939">
    <property type="entry name" value="CYTOCHROME_B561"/>
    <property type="match status" value="1"/>
</dbReference>
<feature type="transmembrane region" description="Helical" evidence="12">
    <location>
        <begin position="202"/>
        <end position="226"/>
    </location>
</feature>
<dbReference type="Pfam" id="PF03188">
    <property type="entry name" value="Cytochrom_B561"/>
    <property type="match status" value="1"/>
</dbReference>
<organism evidence="14 15">
    <name type="scientific">Hypothenemus hampei</name>
    <name type="common">Coffee berry borer</name>
    <dbReference type="NCBI Taxonomy" id="57062"/>
    <lineage>
        <taxon>Eukaryota</taxon>
        <taxon>Metazoa</taxon>
        <taxon>Ecdysozoa</taxon>
        <taxon>Arthropoda</taxon>
        <taxon>Hexapoda</taxon>
        <taxon>Insecta</taxon>
        <taxon>Pterygota</taxon>
        <taxon>Neoptera</taxon>
        <taxon>Endopterygota</taxon>
        <taxon>Coleoptera</taxon>
        <taxon>Polyphaga</taxon>
        <taxon>Cucujiformia</taxon>
        <taxon>Curculionidae</taxon>
        <taxon>Scolytinae</taxon>
        <taxon>Hypothenemus</taxon>
    </lineage>
</organism>
<accession>A0ABD1F737</accession>
<dbReference type="GO" id="GO:0140571">
    <property type="term" value="F:transmembrane ascorbate ferrireductase activity"/>
    <property type="evidence" value="ECO:0007669"/>
    <property type="project" value="UniProtKB-EC"/>
</dbReference>
<dbReference type="InterPro" id="IPR006593">
    <property type="entry name" value="Cyt_b561/ferric_Rdtase_TM"/>
</dbReference>
<evidence type="ECO:0000256" key="6">
    <source>
        <dbReference type="ARBA" id="ARBA00022723"/>
    </source>
</evidence>
<feature type="transmembrane region" description="Helical" evidence="12">
    <location>
        <begin position="129"/>
        <end position="149"/>
    </location>
</feature>
<evidence type="ECO:0000256" key="12">
    <source>
        <dbReference type="SAM" id="Phobius"/>
    </source>
</evidence>
<keyword evidence="8 12" id="KW-1133">Transmembrane helix</keyword>
<gene>
    <name evidence="14" type="ORF">ABEB36_002346</name>
</gene>
<evidence type="ECO:0000256" key="8">
    <source>
        <dbReference type="ARBA" id="ARBA00022989"/>
    </source>
</evidence>
<evidence type="ECO:0000256" key="10">
    <source>
        <dbReference type="ARBA" id="ARBA00023136"/>
    </source>
</evidence>
<evidence type="ECO:0000256" key="11">
    <source>
        <dbReference type="ARBA" id="ARBA00024225"/>
    </source>
</evidence>
<feature type="transmembrane region" description="Helical" evidence="12">
    <location>
        <begin position="32"/>
        <end position="50"/>
    </location>
</feature>
<name>A0ABD1F737_HYPHA</name>
<keyword evidence="3" id="KW-0813">Transport</keyword>
<evidence type="ECO:0000259" key="13">
    <source>
        <dbReference type="PROSITE" id="PS50939"/>
    </source>
</evidence>
<dbReference type="InterPro" id="IPR045150">
    <property type="entry name" value="CYB561D1/2"/>
</dbReference>
<feature type="transmembrane region" description="Helical" evidence="12">
    <location>
        <begin position="56"/>
        <end position="79"/>
    </location>
</feature>
<reference evidence="14 15" key="1">
    <citation type="submission" date="2024-05" db="EMBL/GenBank/DDBJ databases">
        <title>Genetic variation in Jamaican populations of the coffee berry borer (Hypothenemus hampei).</title>
        <authorList>
            <person name="Errbii M."/>
            <person name="Myrie A."/>
        </authorList>
    </citation>
    <scope>NUCLEOTIDE SEQUENCE [LARGE SCALE GENOMIC DNA]</scope>
    <source>
        <strain evidence="14">JA-Hopewell-2020-01-JO</strain>
        <tissue evidence="14">Whole body</tissue>
    </source>
</reference>
<evidence type="ECO:0000313" key="14">
    <source>
        <dbReference type="EMBL" id="KAL1512824.1"/>
    </source>
</evidence>
<feature type="domain" description="Cytochrome b561" evidence="13">
    <location>
        <begin position="17"/>
        <end position="227"/>
    </location>
</feature>
<evidence type="ECO:0000256" key="2">
    <source>
        <dbReference type="ARBA" id="ARBA00004141"/>
    </source>
</evidence>
<dbReference type="Gene3D" id="1.20.120.1770">
    <property type="match status" value="1"/>
</dbReference>
<dbReference type="PANTHER" id="PTHR15422:SF43">
    <property type="entry name" value="ASCORBATE FERRIREDUCTASE (TRANSMEMBRANE)"/>
    <property type="match status" value="1"/>
</dbReference>
<dbReference type="EC" id="7.2.1.3" evidence="11"/>
<feature type="transmembrane region" description="Helical" evidence="12">
    <location>
        <begin position="169"/>
        <end position="190"/>
    </location>
</feature>
<feature type="transmembrane region" description="Helical" evidence="12">
    <location>
        <begin position="99"/>
        <end position="117"/>
    </location>
</feature>
<dbReference type="AlphaFoldDB" id="A0ABD1F737"/>
<comment type="caution">
    <text evidence="14">The sequence shown here is derived from an EMBL/GenBank/DDBJ whole genome shotgun (WGS) entry which is preliminary data.</text>
</comment>
<evidence type="ECO:0000256" key="7">
    <source>
        <dbReference type="ARBA" id="ARBA00022982"/>
    </source>
</evidence>
<evidence type="ECO:0000256" key="9">
    <source>
        <dbReference type="ARBA" id="ARBA00023004"/>
    </source>
</evidence>
<dbReference type="GO" id="GO:0046872">
    <property type="term" value="F:metal ion binding"/>
    <property type="evidence" value="ECO:0007669"/>
    <property type="project" value="UniProtKB-KW"/>
</dbReference>
<comment type="cofactor">
    <cofactor evidence="1">
        <name>heme b</name>
        <dbReference type="ChEBI" id="CHEBI:60344"/>
    </cofactor>
</comment>
<evidence type="ECO:0000256" key="1">
    <source>
        <dbReference type="ARBA" id="ARBA00001970"/>
    </source>
</evidence>
<keyword evidence="7" id="KW-0249">Electron transport</keyword>
<evidence type="ECO:0000256" key="4">
    <source>
        <dbReference type="ARBA" id="ARBA00022617"/>
    </source>
</evidence>
<sequence length="234" mass="26466">MALTSDFEMDQENQENTRSFLTMDSIRFTLNYLARFSIAGVVIFASTIAIQNYSWFTWHVILCTVGYVPLMAESLMLFLGDEVWSKNMTRSAKYTIHGIVISIATILIIIGDGLVFYNLDALYLRTTHSITGLISLIFLVISLPFGLMIKYNREVAPYLPIRTIWAKTLHNFLGILGYGIGVISLCYGFYTNWFSYYTSYEARLLALIATLLTGLWTLNGAIISLVEQINTILS</sequence>